<protein>
    <recommendedName>
        <fullName evidence="6">Anoctamin</fullName>
    </recommendedName>
</protein>
<reference evidence="9" key="3">
    <citation type="submission" date="2020-05" db="UniProtKB">
        <authorList>
            <consortium name="EnsemblMetazoa"/>
        </authorList>
    </citation>
    <scope>IDENTIFICATION</scope>
    <source>
        <strain evidence="9">USDA</strain>
    </source>
</reference>
<dbReference type="KEGG" id="phu:Phum_PHUM621270"/>
<keyword evidence="3 6" id="KW-0812">Transmembrane</keyword>
<gene>
    <name evidence="9" type="primary">8239948</name>
    <name evidence="8" type="ORF">Phum_PHUM621270</name>
</gene>
<dbReference type="EMBL" id="DS236314">
    <property type="protein sequence ID" value="EEB20542.1"/>
    <property type="molecule type" value="Genomic_DNA"/>
</dbReference>
<dbReference type="EnsemblMetazoa" id="PHUM621270-RA">
    <property type="protein sequence ID" value="PHUM621270-PA"/>
    <property type="gene ID" value="PHUM621270"/>
</dbReference>
<feature type="transmembrane region" description="Helical" evidence="6">
    <location>
        <begin position="6"/>
        <end position="26"/>
    </location>
</feature>
<evidence type="ECO:0000313" key="10">
    <source>
        <dbReference type="Proteomes" id="UP000009046"/>
    </source>
</evidence>
<evidence type="ECO:0000256" key="5">
    <source>
        <dbReference type="ARBA" id="ARBA00023136"/>
    </source>
</evidence>
<dbReference type="PANTHER" id="PTHR12308:SF83">
    <property type="entry name" value="ANOCTAMIN"/>
    <property type="match status" value="1"/>
</dbReference>
<dbReference type="CTD" id="8239948"/>
<proteinExistence type="inferred from homology"/>
<evidence type="ECO:0000259" key="7">
    <source>
        <dbReference type="Pfam" id="PF04547"/>
    </source>
</evidence>
<sequence length="177" mass="20728">MLSSTINFIFDSMLFHVSEFILTVISKSYLKQTNDRSIETIGMFKKINYFGVKYALYFAWLGFYTHMLIPASIVGLICFFFYGWITLNYNTLSQDICKSDDLIMSTLKPLTNRLKLFTTTTAIEDVITGKFRFVTDFTTFFNSKKTKKRAKKKKKKRKRNQKRINSFVILACLPSEF</sequence>
<reference evidence="8" key="2">
    <citation type="submission" date="2007-04" db="EMBL/GenBank/DDBJ databases">
        <title>The genome of the human body louse.</title>
        <authorList>
            <consortium name="The Human Body Louse Genome Consortium"/>
            <person name="Kirkness E."/>
            <person name="Walenz B."/>
            <person name="Hass B."/>
            <person name="Bruggner R."/>
            <person name="Strausberg R."/>
        </authorList>
    </citation>
    <scope>NUCLEOTIDE SEQUENCE</scope>
    <source>
        <strain evidence="8">USDA</strain>
    </source>
</reference>
<comment type="caution">
    <text evidence="6">Lacks conserved residue(s) required for the propagation of feature annotation.</text>
</comment>
<name>E0W4I6_PEDHC</name>
<dbReference type="Proteomes" id="UP000009046">
    <property type="component" value="Unassembled WGS sequence"/>
</dbReference>
<dbReference type="OrthoDB" id="296386at2759"/>
<accession>E0W4I6</accession>
<evidence type="ECO:0000256" key="6">
    <source>
        <dbReference type="RuleBase" id="RU280814"/>
    </source>
</evidence>
<dbReference type="GO" id="GO:0005886">
    <property type="term" value="C:plasma membrane"/>
    <property type="evidence" value="ECO:0007669"/>
    <property type="project" value="TreeGrafter"/>
</dbReference>
<dbReference type="eggNOG" id="KOG2514">
    <property type="taxonomic scope" value="Eukaryota"/>
</dbReference>
<dbReference type="RefSeq" id="XP_002433280.1">
    <property type="nucleotide sequence ID" value="XM_002433235.1"/>
</dbReference>
<feature type="domain" description="Anoctamin transmembrane" evidence="7">
    <location>
        <begin position="48"/>
        <end position="107"/>
    </location>
</feature>
<evidence type="ECO:0000256" key="4">
    <source>
        <dbReference type="ARBA" id="ARBA00022989"/>
    </source>
</evidence>
<dbReference type="VEuPathDB" id="VectorBase:PHUM621270"/>
<reference evidence="8" key="1">
    <citation type="submission" date="2007-04" db="EMBL/GenBank/DDBJ databases">
        <title>Annotation of Pediculus humanus corporis strain USDA.</title>
        <authorList>
            <person name="Kirkness E."/>
            <person name="Hannick L."/>
            <person name="Hass B."/>
            <person name="Bruggner R."/>
            <person name="Lawson D."/>
            <person name="Bidwell S."/>
            <person name="Joardar V."/>
            <person name="Caler E."/>
            <person name="Walenz B."/>
            <person name="Inman J."/>
            <person name="Schobel S."/>
            <person name="Galinsky K."/>
            <person name="Amedeo P."/>
            <person name="Strausberg R."/>
        </authorList>
    </citation>
    <scope>NUCLEOTIDE SEQUENCE</scope>
    <source>
        <strain evidence="8">USDA</strain>
    </source>
</reference>
<feature type="transmembrane region" description="Helical" evidence="6">
    <location>
        <begin position="47"/>
        <end position="63"/>
    </location>
</feature>
<dbReference type="InterPro" id="IPR049452">
    <property type="entry name" value="Anoctamin_TM"/>
</dbReference>
<dbReference type="InterPro" id="IPR007632">
    <property type="entry name" value="Anoctamin"/>
</dbReference>
<dbReference type="GeneID" id="8239948"/>
<evidence type="ECO:0000313" key="9">
    <source>
        <dbReference type="EnsemblMetazoa" id="PHUM621270-PA"/>
    </source>
</evidence>
<organism>
    <name type="scientific">Pediculus humanus subsp. corporis</name>
    <name type="common">Body louse</name>
    <dbReference type="NCBI Taxonomy" id="121224"/>
    <lineage>
        <taxon>Eukaryota</taxon>
        <taxon>Metazoa</taxon>
        <taxon>Ecdysozoa</taxon>
        <taxon>Arthropoda</taxon>
        <taxon>Hexapoda</taxon>
        <taxon>Insecta</taxon>
        <taxon>Pterygota</taxon>
        <taxon>Neoptera</taxon>
        <taxon>Paraneoptera</taxon>
        <taxon>Psocodea</taxon>
        <taxon>Troctomorpha</taxon>
        <taxon>Phthiraptera</taxon>
        <taxon>Anoplura</taxon>
        <taxon>Pediculidae</taxon>
        <taxon>Pediculus</taxon>
    </lineage>
</organism>
<dbReference type="EMBL" id="AAZO01007986">
    <property type="status" value="NOT_ANNOTATED_CDS"/>
    <property type="molecule type" value="Genomic_DNA"/>
</dbReference>
<dbReference type="PANTHER" id="PTHR12308">
    <property type="entry name" value="ANOCTAMIN"/>
    <property type="match status" value="1"/>
</dbReference>
<keyword evidence="5 6" id="KW-0472">Membrane</keyword>
<dbReference type="HOGENOM" id="CLU_1519671_0_0_1"/>
<dbReference type="InParanoid" id="E0W4I6"/>
<evidence type="ECO:0000313" key="8">
    <source>
        <dbReference type="EMBL" id="EEB20542.1"/>
    </source>
</evidence>
<dbReference type="GO" id="GO:0005254">
    <property type="term" value="F:chloride channel activity"/>
    <property type="evidence" value="ECO:0007669"/>
    <property type="project" value="TreeGrafter"/>
</dbReference>
<comment type="similarity">
    <text evidence="2 6">Belongs to the anoctamin family.</text>
</comment>
<evidence type="ECO:0000256" key="1">
    <source>
        <dbReference type="ARBA" id="ARBA00004141"/>
    </source>
</evidence>
<dbReference type="Pfam" id="PF04547">
    <property type="entry name" value="Anoctamin"/>
    <property type="match status" value="1"/>
</dbReference>
<evidence type="ECO:0000256" key="3">
    <source>
        <dbReference type="ARBA" id="ARBA00022692"/>
    </source>
</evidence>
<keyword evidence="10" id="KW-1185">Reference proteome</keyword>
<keyword evidence="4 6" id="KW-1133">Transmembrane helix</keyword>
<evidence type="ECO:0000256" key="2">
    <source>
        <dbReference type="ARBA" id="ARBA00009671"/>
    </source>
</evidence>
<feature type="transmembrane region" description="Helical" evidence="6">
    <location>
        <begin position="69"/>
        <end position="89"/>
    </location>
</feature>
<dbReference type="AlphaFoldDB" id="E0W4I6"/>
<comment type="subcellular location">
    <subcellularLocation>
        <location evidence="1 6">Membrane</location>
        <topology evidence="1 6">Multi-pass membrane protein</topology>
    </subcellularLocation>
</comment>